<proteinExistence type="predicted"/>
<accession>E4MPQ0</accession>
<organism evidence="1 2">
    <name type="scientific">Capnocytophaga ochracea F0287</name>
    <dbReference type="NCBI Taxonomy" id="873517"/>
    <lineage>
        <taxon>Bacteria</taxon>
        <taxon>Pseudomonadati</taxon>
        <taxon>Bacteroidota</taxon>
        <taxon>Flavobacteriia</taxon>
        <taxon>Flavobacteriales</taxon>
        <taxon>Flavobacteriaceae</taxon>
        <taxon>Capnocytophaga</taxon>
    </lineage>
</organism>
<sequence>MKRAENPEENKKVRKMFFSEKLKNSFRRNIVSLYKAYRKLERILDDWYTIAI</sequence>
<dbReference type="Proteomes" id="UP000005391">
    <property type="component" value="Unassembled WGS sequence"/>
</dbReference>
<dbReference type="AlphaFoldDB" id="E4MPQ0"/>
<reference evidence="1 2" key="1">
    <citation type="submission" date="2010-10" db="EMBL/GenBank/DDBJ databases">
        <authorList>
            <person name="Muzny D."/>
            <person name="Qin X."/>
            <person name="Deng J."/>
            <person name="Jiang H."/>
            <person name="Liu Y."/>
            <person name="Qu J."/>
            <person name="Song X.-Z."/>
            <person name="Zhang L."/>
            <person name="Thornton R."/>
            <person name="Coyle M."/>
            <person name="Francisco L."/>
            <person name="Jackson L."/>
            <person name="Javaid M."/>
            <person name="Korchina V."/>
            <person name="Kovar C."/>
            <person name="Mata R."/>
            <person name="Mathew T."/>
            <person name="Ngo R."/>
            <person name="Nguyen L."/>
            <person name="Nguyen N."/>
            <person name="Okwuonu G."/>
            <person name="Ongeri F."/>
            <person name="Pham C."/>
            <person name="Simmons D."/>
            <person name="Wilczek-Boney K."/>
            <person name="Hale W."/>
            <person name="Jakkamsetti A."/>
            <person name="Pham P."/>
            <person name="Ruth R."/>
            <person name="San Lucas F."/>
            <person name="Warren J."/>
            <person name="Zhang J."/>
            <person name="Zhao Z."/>
            <person name="Zhou C."/>
            <person name="Zhu D."/>
            <person name="Lee S."/>
            <person name="Bess C."/>
            <person name="Blankenburg K."/>
            <person name="Forbes L."/>
            <person name="Fu Q."/>
            <person name="Gubbala S."/>
            <person name="Hirani K."/>
            <person name="Jayaseelan J.C."/>
            <person name="Lara F."/>
            <person name="Munidasa M."/>
            <person name="Palculict T."/>
            <person name="Patil S."/>
            <person name="Pu L.-L."/>
            <person name="Saada N."/>
            <person name="Tang L."/>
            <person name="Weissenberger G."/>
            <person name="Zhu Y."/>
            <person name="Hemphill L."/>
            <person name="Shang Y."/>
            <person name="Youmans B."/>
            <person name="Ayvaz T."/>
            <person name="Ross M."/>
            <person name="Santibanez J."/>
            <person name="Aqrawi P."/>
            <person name="Gross S."/>
            <person name="Joshi V."/>
            <person name="Fowler G."/>
            <person name="Nazareth L."/>
            <person name="Reid J."/>
            <person name="Worley K."/>
            <person name="Petrosino J."/>
            <person name="Highlander S."/>
            <person name="Gibbs R."/>
        </authorList>
    </citation>
    <scope>NUCLEOTIDE SEQUENCE [LARGE SCALE GENOMIC DNA]</scope>
    <source>
        <strain evidence="1 2">F0287</strain>
    </source>
</reference>
<name>E4MPQ0_CAPOC</name>
<evidence type="ECO:0000313" key="1">
    <source>
        <dbReference type="EMBL" id="EFS98270.1"/>
    </source>
</evidence>
<comment type="caution">
    <text evidence="1">The sequence shown here is derived from an EMBL/GenBank/DDBJ whole genome shotgun (WGS) entry which is preliminary data.</text>
</comment>
<evidence type="ECO:0000313" key="2">
    <source>
        <dbReference type="Proteomes" id="UP000005391"/>
    </source>
</evidence>
<dbReference type="HOGENOM" id="CLU_3077982_0_0_10"/>
<gene>
    <name evidence="1" type="ORF">HMPREF1977_0360</name>
</gene>
<protein>
    <submittedName>
        <fullName evidence="1">Uncharacterized protein</fullName>
    </submittedName>
</protein>
<dbReference type="EMBL" id="AEOH01000010">
    <property type="protein sequence ID" value="EFS98270.1"/>
    <property type="molecule type" value="Genomic_DNA"/>
</dbReference>